<accession>A0A4D6HGE6</accession>
<keyword evidence="2" id="KW-0560">Oxidoreductase</keyword>
<dbReference type="PRINTS" id="PR00080">
    <property type="entry name" value="SDRFAMILY"/>
</dbReference>
<dbReference type="PROSITE" id="PS00061">
    <property type="entry name" value="ADH_SHORT"/>
    <property type="match status" value="1"/>
</dbReference>
<dbReference type="PRINTS" id="PR00081">
    <property type="entry name" value="GDHRDH"/>
</dbReference>
<dbReference type="SUPFAM" id="SSF51735">
    <property type="entry name" value="NAD(P)-binding Rossmann-fold domains"/>
    <property type="match status" value="1"/>
</dbReference>
<dbReference type="FunFam" id="3.40.50.720:FF:000084">
    <property type="entry name" value="Short-chain dehydrogenase reductase"/>
    <property type="match status" value="1"/>
</dbReference>
<dbReference type="CDD" id="cd05233">
    <property type="entry name" value="SDR_c"/>
    <property type="match status" value="1"/>
</dbReference>
<gene>
    <name evidence="3" type="ORF">DV733_16430</name>
</gene>
<dbReference type="RefSeq" id="WP_049993041.1">
    <property type="nucleotide sequence ID" value="NZ_CP031310.1"/>
</dbReference>
<proteinExistence type="inferred from homology"/>
<evidence type="ECO:0000313" key="3">
    <source>
        <dbReference type="EMBL" id="QCC52721.1"/>
    </source>
</evidence>
<reference evidence="3 4" key="1">
    <citation type="journal article" date="2019" name="Nat. Commun.">
        <title>A new type of DNA phosphorothioation-based antiviral system in archaea.</title>
        <authorList>
            <person name="Xiong L."/>
            <person name="Liu S."/>
            <person name="Chen S."/>
            <person name="Xiao Y."/>
            <person name="Zhu B."/>
            <person name="Gao Y."/>
            <person name="Zhang Y."/>
            <person name="Chen B."/>
            <person name="Luo J."/>
            <person name="Deng Z."/>
            <person name="Chen X."/>
            <person name="Wang L."/>
            <person name="Chen S."/>
        </authorList>
    </citation>
    <scope>NUCLEOTIDE SEQUENCE [LARGE SCALE GENOMIC DNA]</scope>
    <source>
        <strain evidence="3 4">CBA1105</strain>
    </source>
</reference>
<dbReference type="OrthoDB" id="7442at2157"/>
<dbReference type="InterPro" id="IPR002347">
    <property type="entry name" value="SDR_fam"/>
</dbReference>
<sequence length="252" mass="25856">MKGIQDAVAIVTGGSTGIGRSAAIRFAEEGASVVVADVNVDDGEQTVAAITDAGGEATFVETDVSDEADVEAMVETAVETYGGLDFAFNNAGIEGETGSASEQPTTNWERVIDVNLKGVFNCMRAEIPAMLESGGGSIVNTASIAGVVGFPGLSPYVASKHGVIGLTKTAAIEFSGDGVRVNAICPGVIETPMVQRSQEDSPEQMEQVKAATPMGRIGQPEEIGDAAVWLCSDDASFVTGESLVIDGGYVTQ</sequence>
<dbReference type="PANTHER" id="PTHR24321">
    <property type="entry name" value="DEHYDROGENASES, SHORT CHAIN"/>
    <property type="match status" value="1"/>
</dbReference>
<dbReference type="EMBL" id="CP031310">
    <property type="protein sequence ID" value="QCC52721.1"/>
    <property type="molecule type" value="Genomic_DNA"/>
</dbReference>
<dbReference type="GeneID" id="39849479"/>
<dbReference type="AlphaFoldDB" id="A0A4D6HGE6"/>
<dbReference type="PANTHER" id="PTHR24321:SF11">
    <property type="entry name" value="BLR0893 PROTEIN"/>
    <property type="match status" value="1"/>
</dbReference>
<dbReference type="InterPro" id="IPR036291">
    <property type="entry name" value="NAD(P)-bd_dom_sf"/>
</dbReference>
<dbReference type="Pfam" id="PF13561">
    <property type="entry name" value="adh_short_C2"/>
    <property type="match status" value="1"/>
</dbReference>
<evidence type="ECO:0000313" key="4">
    <source>
        <dbReference type="Proteomes" id="UP000296706"/>
    </source>
</evidence>
<organism evidence="3 4">
    <name type="scientific">Halapricum salinum</name>
    <dbReference type="NCBI Taxonomy" id="1457250"/>
    <lineage>
        <taxon>Archaea</taxon>
        <taxon>Methanobacteriati</taxon>
        <taxon>Methanobacteriota</taxon>
        <taxon>Stenosarchaea group</taxon>
        <taxon>Halobacteria</taxon>
        <taxon>Halobacteriales</taxon>
        <taxon>Haloarculaceae</taxon>
        <taxon>Halapricum</taxon>
    </lineage>
</organism>
<evidence type="ECO:0000256" key="2">
    <source>
        <dbReference type="ARBA" id="ARBA00023002"/>
    </source>
</evidence>
<keyword evidence="4" id="KW-1185">Reference proteome</keyword>
<evidence type="ECO:0000256" key="1">
    <source>
        <dbReference type="ARBA" id="ARBA00006484"/>
    </source>
</evidence>
<dbReference type="Proteomes" id="UP000296706">
    <property type="component" value="Chromosome"/>
</dbReference>
<dbReference type="GO" id="GO:0016491">
    <property type="term" value="F:oxidoreductase activity"/>
    <property type="evidence" value="ECO:0007669"/>
    <property type="project" value="UniProtKB-KW"/>
</dbReference>
<dbReference type="STRING" id="1457250.GCA_000755225_02167"/>
<dbReference type="NCBIfam" id="NF004818">
    <property type="entry name" value="PRK06172.1"/>
    <property type="match status" value="1"/>
</dbReference>
<protein>
    <submittedName>
        <fullName evidence="3">SDR family oxidoreductase</fullName>
    </submittedName>
</protein>
<comment type="similarity">
    <text evidence="1">Belongs to the short-chain dehydrogenases/reductases (SDR) family.</text>
</comment>
<dbReference type="NCBIfam" id="NF009466">
    <property type="entry name" value="PRK12826.1-2"/>
    <property type="match status" value="1"/>
</dbReference>
<name>A0A4D6HGE6_9EURY</name>
<dbReference type="KEGG" id="hsn:DV733_16430"/>
<dbReference type="NCBIfam" id="NF005559">
    <property type="entry name" value="PRK07231.1"/>
    <property type="match status" value="1"/>
</dbReference>
<dbReference type="InterPro" id="IPR020904">
    <property type="entry name" value="Sc_DH/Rdtase_CS"/>
</dbReference>
<dbReference type="Gene3D" id="3.40.50.720">
    <property type="entry name" value="NAD(P)-binding Rossmann-like Domain"/>
    <property type="match status" value="1"/>
</dbReference>